<accession>A0A395SGN0</accession>
<evidence type="ECO:0000313" key="1">
    <source>
        <dbReference type="EMBL" id="RGP71603.1"/>
    </source>
</evidence>
<protein>
    <submittedName>
        <fullName evidence="1">Uncharacterized protein</fullName>
    </submittedName>
</protein>
<proteinExistence type="predicted"/>
<name>A0A395SGN0_9HYPO</name>
<keyword evidence="2" id="KW-1185">Reference proteome</keyword>
<dbReference type="AlphaFoldDB" id="A0A395SGN0"/>
<comment type="caution">
    <text evidence="1">The sequence shown here is derived from an EMBL/GenBank/DDBJ whole genome shotgun (WGS) entry which is preliminary data.</text>
</comment>
<gene>
    <name evidence="1" type="ORF">FLONG3_7095</name>
</gene>
<dbReference type="EMBL" id="PXOG01000157">
    <property type="protein sequence ID" value="RGP71603.1"/>
    <property type="molecule type" value="Genomic_DNA"/>
</dbReference>
<organism evidence="1 2">
    <name type="scientific">Fusarium longipes</name>
    <dbReference type="NCBI Taxonomy" id="694270"/>
    <lineage>
        <taxon>Eukaryota</taxon>
        <taxon>Fungi</taxon>
        <taxon>Dikarya</taxon>
        <taxon>Ascomycota</taxon>
        <taxon>Pezizomycotina</taxon>
        <taxon>Sordariomycetes</taxon>
        <taxon>Hypocreomycetidae</taxon>
        <taxon>Hypocreales</taxon>
        <taxon>Nectriaceae</taxon>
        <taxon>Fusarium</taxon>
    </lineage>
</organism>
<dbReference type="Proteomes" id="UP000266234">
    <property type="component" value="Unassembled WGS sequence"/>
</dbReference>
<evidence type="ECO:0000313" key="2">
    <source>
        <dbReference type="Proteomes" id="UP000266234"/>
    </source>
</evidence>
<dbReference type="OrthoDB" id="10039566at2759"/>
<sequence length="280" mass="30913">MNISDSPLFKEFARPILIPEPRRGRAFYSPLSIVDTFVQHLLDNAKLETTLFKISNATENSFHLTVQGRLVGTGAIASTIDPMEASLSFNGSRFGRVKLPQIQTSYWGMNFVIQEQVVDVFDHATYCTFVRSLIVDKDTCLSFQSNECTVRALGTSPICSIRFNMSLEAVGGPRLALKKVSRLGKNIRMVLSSSYSGPVEISHGICLFELRNGLGEVLAELKGDLTISKSQKELLLHGTANHGVITSQMVRLVGVEVEGDKRSWLSKTIKEVDVVFALKS</sequence>
<reference evidence="1 2" key="1">
    <citation type="journal article" date="2018" name="PLoS Pathog.">
        <title>Evolution of structural diversity of trichothecenes, a family of toxins produced by plant pathogenic and entomopathogenic fungi.</title>
        <authorList>
            <person name="Proctor R.H."/>
            <person name="McCormick S.P."/>
            <person name="Kim H.S."/>
            <person name="Cardoza R.E."/>
            <person name="Stanley A.M."/>
            <person name="Lindo L."/>
            <person name="Kelly A."/>
            <person name="Brown D.W."/>
            <person name="Lee T."/>
            <person name="Vaughan M.M."/>
            <person name="Alexander N.J."/>
            <person name="Busman M."/>
            <person name="Gutierrez S."/>
        </authorList>
    </citation>
    <scope>NUCLEOTIDE SEQUENCE [LARGE SCALE GENOMIC DNA]</scope>
    <source>
        <strain evidence="1 2">NRRL 20695</strain>
    </source>
</reference>